<dbReference type="AlphaFoldDB" id="A0A1N7BX60"/>
<dbReference type="PANTHER" id="PTHR47197">
    <property type="entry name" value="PROTEIN NIRF"/>
    <property type="match status" value="1"/>
</dbReference>
<sequence>MAVGLPGFLSDERAPRGRRPHPTDFAARDGLGPPLKMRETTVSKLRFATLSLLVSCALSGTTVAAPAPVSASASAIADAKPAASGRLVRDGVAIDFEARPAGDAAELVEGGLADIRFRITDANTGKGLPGLAPGAWLDLAQVISNPKLNEQKECKDKIALYLKGVVGVRPMVDLNSYYLLVLNKDPSISVIDPLTSVGGVTSTLTRIMLKRPPVDWAKSPDGKHLFVSMPVADQVAVVDAASFRVVKDVEAGDEPVRVAVQPDGRYVWVGNNSRDPNRSGVTVIDAHSFKPVKTFATGKGHHEIAFSDDSRHAFVSNRDAGTVSVFDVASMQKVKELQTGPRPISVAQSSLSKALYVADGQAGTITVIDAKTLATRKVIQAKPGLGPVRFTADGRFAFALNTLESVATVVDAGSDEAVHDITVASEPYQVTFTAGYAYVRGLASERVTMVKLDSLGKGREPVLQSFAAGGEAPKLAGDLPLAASLAARNDEGSVFVVNPANNTTYFYMEGMNAPMTGYLNRGHTARAVTVVDRAMKQGEPGVFSTQVTLPASGKFDVAFMLDRPQVLHCFSAEVKPGAVSEARLAVPRLEFLPVPVTVQAPGKTTVRFRLVAGKKDTPRTGIKDLKVSYFVAPAGTRQRAAAREVGDGVYEAQVQLGETGAYYVHVDSDALKDAQNKPYLTLRAVSAVAGK</sequence>
<evidence type="ECO:0000313" key="3">
    <source>
        <dbReference type="Proteomes" id="UP000186819"/>
    </source>
</evidence>
<keyword evidence="3" id="KW-1185">Reference proteome</keyword>
<dbReference type="EMBL" id="FTMD01000020">
    <property type="protein sequence ID" value="SIR55912.1"/>
    <property type="molecule type" value="Genomic_DNA"/>
</dbReference>
<dbReference type="PANTHER" id="PTHR47197:SF3">
    <property type="entry name" value="DIHYDRO-HEME D1 DEHYDROGENASE"/>
    <property type="match status" value="1"/>
</dbReference>
<dbReference type="STRING" id="34027.SAMN05421829_12028"/>
<evidence type="ECO:0000256" key="1">
    <source>
        <dbReference type="SAM" id="MobiDB-lite"/>
    </source>
</evidence>
<dbReference type="InterPro" id="IPR011048">
    <property type="entry name" value="Haem_d1_sf"/>
</dbReference>
<accession>A0A1N7BX60</accession>
<proteinExistence type="predicted"/>
<dbReference type="Proteomes" id="UP000186819">
    <property type="component" value="Unassembled WGS sequence"/>
</dbReference>
<gene>
    <name evidence="2" type="ORF">SAMN05421829_12028</name>
</gene>
<dbReference type="Gene3D" id="2.130.10.10">
    <property type="entry name" value="YVTN repeat-like/Quinoprotein amine dehydrogenase"/>
    <property type="match status" value="1"/>
</dbReference>
<name>A0A1N7BX60_9RHOO</name>
<dbReference type="Pfam" id="PF02239">
    <property type="entry name" value="Cytochrom_D1"/>
    <property type="match status" value="1"/>
</dbReference>
<organism evidence="2 3">
    <name type="scientific">Aromatoleum tolulyticum</name>
    <dbReference type="NCBI Taxonomy" id="34027"/>
    <lineage>
        <taxon>Bacteria</taxon>
        <taxon>Pseudomonadati</taxon>
        <taxon>Pseudomonadota</taxon>
        <taxon>Betaproteobacteria</taxon>
        <taxon>Rhodocyclales</taxon>
        <taxon>Rhodocyclaceae</taxon>
        <taxon>Aromatoleum</taxon>
    </lineage>
</organism>
<dbReference type="InterPro" id="IPR015943">
    <property type="entry name" value="WD40/YVTN_repeat-like_dom_sf"/>
</dbReference>
<dbReference type="SUPFAM" id="SSF51004">
    <property type="entry name" value="C-terminal (heme d1) domain of cytochrome cd1-nitrite reductase"/>
    <property type="match status" value="1"/>
</dbReference>
<reference evidence="3" key="1">
    <citation type="submission" date="2017-01" db="EMBL/GenBank/DDBJ databases">
        <authorList>
            <person name="Varghese N."/>
            <person name="Submissions S."/>
        </authorList>
    </citation>
    <scope>NUCLEOTIDE SEQUENCE [LARGE SCALE GENOMIC DNA]</scope>
    <source>
        <strain evidence="3">ATCC 51758</strain>
    </source>
</reference>
<feature type="region of interest" description="Disordered" evidence="1">
    <location>
        <begin position="1"/>
        <end position="32"/>
    </location>
</feature>
<dbReference type="InterPro" id="IPR051200">
    <property type="entry name" value="Host-pathogen_enzymatic-act"/>
</dbReference>
<protein>
    <submittedName>
        <fullName evidence="2">40-residue YVTN family beta-propeller repeat-containing protein</fullName>
    </submittedName>
</protein>
<evidence type="ECO:0000313" key="2">
    <source>
        <dbReference type="EMBL" id="SIR55912.1"/>
    </source>
</evidence>